<feature type="region of interest" description="Disordered" evidence="1">
    <location>
        <begin position="327"/>
        <end position="354"/>
    </location>
</feature>
<evidence type="ECO:0000256" key="1">
    <source>
        <dbReference type="SAM" id="MobiDB-lite"/>
    </source>
</evidence>
<name>A0A691BW37_CAMCO</name>
<dbReference type="AlphaFoldDB" id="A0A691BW37"/>
<sequence length="411" mass="46065">MIGINSTFNNSFVNLNIKNNNNSSLNSNTSNANVKNLQDTQDTTKTSNKVLGYEVDKDGFFTSEFNKAAGIPKDYKIYAKGAENLASYITNLNFKSFTNIDIAKSLGNAYKVFSQLVDEPSRNFTTEDLSKIPLGFSYDKKSFQVTNIYQTQKEFDSALSANNDLQIYQSSKQLALSFPSWNENSPNDYTKKNSDIFAPSSHIDIGASFYKNDNGTISKGGVLMAFFAGMSGQNPLMEGETTISGKLNGYDKNMSQNQVEDLNEFIKQNPIKYGITGDIGTDFTNILKLKNNISDIEEFKKQWLEMKAKSDKMGEVYQTEIANKKEVVSSQETSEEGKEKPFKPIQAESKSETYKDDNKMNELVKKLLETKFGTSDELELLFGMKFSDDDIGEFNKFLSQNTSAKIIDIKA</sequence>
<organism evidence="2 3">
    <name type="scientific">Campylobacter coli</name>
    <dbReference type="NCBI Taxonomy" id="195"/>
    <lineage>
        <taxon>Bacteria</taxon>
        <taxon>Pseudomonadati</taxon>
        <taxon>Campylobacterota</taxon>
        <taxon>Epsilonproteobacteria</taxon>
        <taxon>Campylobacterales</taxon>
        <taxon>Campylobacteraceae</taxon>
        <taxon>Campylobacter</taxon>
    </lineage>
</organism>
<dbReference type="EMBL" id="AACDUL010000011">
    <property type="protein sequence ID" value="EAK1509916.1"/>
    <property type="molecule type" value="Genomic_DNA"/>
</dbReference>
<protein>
    <submittedName>
        <fullName evidence="2">Uncharacterized protein</fullName>
    </submittedName>
</protein>
<evidence type="ECO:0000313" key="3">
    <source>
        <dbReference type="Proteomes" id="UP000361993"/>
    </source>
</evidence>
<reference evidence="2 3" key="1">
    <citation type="submission" date="2018-05" db="EMBL/GenBank/DDBJ databases">
        <authorList>
            <consortium name="GenomeTrakr network: Whole genome sequencing for foodborne pathogen traceback"/>
        </authorList>
    </citation>
    <scope>NUCLEOTIDE SEQUENCE [LARGE SCALE GENOMIC DNA]</scope>
    <source>
        <strain evidence="2 3">NC_C6016</strain>
    </source>
</reference>
<accession>A0A691BW37</accession>
<evidence type="ECO:0000313" key="2">
    <source>
        <dbReference type="EMBL" id="EAK1509916.1"/>
    </source>
</evidence>
<dbReference type="Proteomes" id="UP000361993">
    <property type="component" value="Unassembled WGS sequence"/>
</dbReference>
<dbReference type="InterPro" id="IPR058078">
    <property type="entry name" value="Cj0814-like"/>
</dbReference>
<comment type="caution">
    <text evidence="2">The sequence shown here is derived from an EMBL/GenBank/DDBJ whole genome shotgun (WGS) entry which is preliminary data.</text>
</comment>
<proteinExistence type="predicted"/>
<gene>
    <name evidence="2" type="ORF">CJD00_06560</name>
</gene>
<dbReference type="NCBIfam" id="NF046095">
    <property type="entry name" value="flg_dep_Cj0814"/>
    <property type="match status" value="1"/>
</dbReference>